<dbReference type="GO" id="GO:0045492">
    <property type="term" value="P:xylan biosynthetic process"/>
    <property type="evidence" value="ECO:0007669"/>
    <property type="project" value="InterPro"/>
</dbReference>
<evidence type="ECO:0000256" key="1">
    <source>
        <dbReference type="ARBA" id="ARBA00004194"/>
    </source>
</evidence>
<keyword evidence="4" id="KW-0472">Membrane</keyword>
<dbReference type="GO" id="GO:0000139">
    <property type="term" value="C:Golgi membrane"/>
    <property type="evidence" value="ECO:0007669"/>
    <property type="project" value="UniProtKB-SubCell"/>
</dbReference>
<organism evidence="5 6">
    <name type="scientific">Dillenia turbinata</name>
    <dbReference type="NCBI Taxonomy" id="194707"/>
    <lineage>
        <taxon>Eukaryota</taxon>
        <taxon>Viridiplantae</taxon>
        <taxon>Streptophyta</taxon>
        <taxon>Embryophyta</taxon>
        <taxon>Tracheophyta</taxon>
        <taxon>Spermatophyta</taxon>
        <taxon>Magnoliopsida</taxon>
        <taxon>eudicotyledons</taxon>
        <taxon>Gunneridae</taxon>
        <taxon>Pentapetalae</taxon>
        <taxon>Dilleniales</taxon>
        <taxon>Dilleniaceae</taxon>
        <taxon>Dillenia</taxon>
    </lineage>
</organism>
<protein>
    <submittedName>
        <fullName evidence="5">Polysaccharide biosynthesis domain</fullName>
    </submittedName>
</protein>
<keyword evidence="6" id="KW-1185">Reference proteome</keyword>
<dbReference type="AlphaFoldDB" id="A0AAN8Z6W5"/>
<comment type="caution">
    <text evidence="5">The sequence shown here is derived from an EMBL/GenBank/DDBJ whole genome shotgun (WGS) entry which is preliminary data.</text>
</comment>
<keyword evidence="3" id="KW-1133">Transmembrane helix</keyword>
<accession>A0AAN8Z6W5</accession>
<gene>
    <name evidence="5" type="ORF">RJ641_009001</name>
</gene>
<dbReference type="InterPro" id="IPR006514">
    <property type="entry name" value="IRX15/GXM/AGM"/>
</dbReference>
<evidence type="ECO:0000313" key="5">
    <source>
        <dbReference type="EMBL" id="KAK6924675.1"/>
    </source>
</evidence>
<reference evidence="5 6" key="1">
    <citation type="submission" date="2023-12" db="EMBL/GenBank/DDBJ databases">
        <title>A high-quality genome assembly for Dillenia turbinata (Dilleniales).</title>
        <authorList>
            <person name="Chanderbali A."/>
        </authorList>
    </citation>
    <scope>NUCLEOTIDE SEQUENCE [LARGE SCALE GENOMIC DNA]</scope>
    <source>
        <strain evidence="5">LSX21</strain>
        <tissue evidence="5">Leaf</tissue>
    </source>
</reference>
<dbReference type="Proteomes" id="UP001370490">
    <property type="component" value="Unassembled WGS sequence"/>
</dbReference>
<name>A0AAN8Z6W5_9MAGN</name>
<keyword evidence="2" id="KW-0812">Transmembrane</keyword>
<evidence type="ECO:0000256" key="4">
    <source>
        <dbReference type="ARBA" id="ARBA00023136"/>
    </source>
</evidence>
<sequence>MDYGYLVTPSPGCAEKNWSLSSGEPQYLQLSEVNAGGITILLKDDPNRMSTISSNSNNTRIYKVEHQIPAREAYKQPKHAQQDAACTPAMELEFSHLQAGIDEATKRSL</sequence>
<dbReference type="Pfam" id="PF21729">
    <property type="entry name" value="IRX15_IRX15L_GXM"/>
    <property type="match status" value="1"/>
</dbReference>
<comment type="subcellular location">
    <subcellularLocation>
        <location evidence="1">Golgi apparatus membrane</location>
        <topology evidence="1">Single-pass membrane protein</topology>
    </subcellularLocation>
</comment>
<evidence type="ECO:0000256" key="2">
    <source>
        <dbReference type="ARBA" id="ARBA00022692"/>
    </source>
</evidence>
<evidence type="ECO:0000256" key="3">
    <source>
        <dbReference type="ARBA" id="ARBA00022989"/>
    </source>
</evidence>
<dbReference type="EMBL" id="JBAMMX010000016">
    <property type="protein sequence ID" value="KAK6924675.1"/>
    <property type="molecule type" value="Genomic_DNA"/>
</dbReference>
<proteinExistence type="predicted"/>
<evidence type="ECO:0000313" key="6">
    <source>
        <dbReference type="Proteomes" id="UP001370490"/>
    </source>
</evidence>